<keyword evidence="7 8" id="KW-0472">Membrane</keyword>
<evidence type="ECO:0000256" key="4">
    <source>
        <dbReference type="ARBA" id="ARBA00022679"/>
    </source>
</evidence>
<feature type="transmembrane region" description="Helical" evidence="8">
    <location>
        <begin position="418"/>
        <end position="436"/>
    </location>
</feature>
<keyword evidence="5 8" id="KW-0812">Transmembrane</keyword>
<dbReference type="UniPathway" id="UPA00378"/>
<evidence type="ECO:0000256" key="5">
    <source>
        <dbReference type="ARBA" id="ARBA00022692"/>
    </source>
</evidence>
<dbReference type="PANTHER" id="PTHR33908:SF11">
    <property type="entry name" value="MEMBRANE PROTEIN"/>
    <property type="match status" value="1"/>
</dbReference>
<feature type="transmembrane region" description="Helical" evidence="8">
    <location>
        <begin position="196"/>
        <end position="217"/>
    </location>
</feature>
<dbReference type="GO" id="GO:0016763">
    <property type="term" value="F:pentosyltransferase activity"/>
    <property type="evidence" value="ECO:0007669"/>
    <property type="project" value="TreeGrafter"/>
</dbReference>
<evidence type="ECO:0000256" key="2">
    <source>
        <dbReference type="ARBA" id="ARBA00022475"/>
    </source>
</evidence>
<feature type="transmembrane region" description="Helical" evidence="8">
    <location>
        <begin position="328"/>
        <end position="348"/>
    </location>
</feature>
<evidence type="ECO:0000259" key="9">
    <source>
        <dbReference type="Pfam" id="PF02366"/>
    </source>
</evidence>
<reference evidence="10" key="2">
    <citation type="submission" date="2020-09" db="EMBL/GenBank/DDBJ databases">
        <authorList>
            <person name="Sun Q."/>
            <person name="Ohkuma M."/>
        </authorList>
    </citation>
    <scope>NUCLEOTIDE SEQUENCE</scope>
    <source>
        <strain evidence="10">JCM 10088</strain>
    </source>
</reference>
<name>A0A830GUG6_9CREN</name>
<dbReference type="PANTHER" id="PTHR33908">
    <property type="entry name" value="MANNOSYLTRANSFERASE YKCB-RELATED"/>
    <property type="match status" value="1"/>
</dbReference>
<keyword evidence="6 8" id="KW-1133">Transmembrane helix</keyword>
<dbReference type="AlphaFoldDB" id="A0A830GUG6"/>
<evidence type="ECO:0000256" key="7">
    <source>
        <dbReference type="ARBA" id="ARBA00023136"/>
    </source>
</evidence>
<dbReference type="Pfam" id="PF02366">
    <property type="entry name" value="PMT"/>
    <property type="match status" value="1"/>
</dbReference>
<dbReference type="Proteomes" id="UP000610960">
    <property type="component" value="Unassembled WGS sequence"/>
</dbReference>
<comment type="caution">
    <text evidence="10">The sequence shown here is derived from an EMBL/GenBank/DDBJ whole genome shotgun (WGS) entry which is preliminary data.</text>
</comment>
<dbReference type="InterPro" id="IPR050297">
    <property type="entry name" value="LipidA_mod_glycosyltrf_83"/>
</dbReference>
<comment type="subcellular location">
    <subcellularLocation>
        <location evidence="1">Cell membrane</location>
        <topology evidence="1">Multi-pass membrane protein</topology>
    </subcellularLocation>
</comment>
<evidence type="ECO:0000256" key="3">
    <source>
        <dbReference type="ARBA" id="ARBA00022676"/>
    </source>
</evidence>
<reference evidence="10" key="1">
    <citation type="journal article" date="2014" name="Int. J. Syst. Evol. Microbiol.">
        <title>Complete genome sequence of Corynebacterium casei LMG S-19264T (=DSM 44701T), isolated from a smear-ripened cheese.</title>
        <authorList>
            <consortium name="US DOE Joint Genome Institute (JGI-PGF)"/>
            <person name="Walter F."/>
            <person name="Albersmeier A."/>
            <person name="Kalinowski J."/>
            <person name="Ruckert C."/>
        </authorList>
    </citation>
    <scope>NUCLEOTIDE SEQUENCE</scope>
    <source>
        <strain evidence="10">JCM 10088</strain>
    </source>
</reference>
<accession>A0A830GUG6</accession>
<gene>
    <name evidence="10" type="ORF">GCM10007981_04980</name>
</gene>
<dbReference type="GO" id="GO:0008610">
    <property type="term" value="P:lipid biosynthetic process"/>
    <property type="evidence" value="ECO:0007669"/>
    <property type="project" value="UniProtKB-ARBA"/>
</dbReference>
<organism evidence="10 11">
    <name type="scientific">Thermocladium modestius</name>
    <dbReference type="NCBI Taxonomy" id="62609"/>
    <lineage>
        <taxon>Archaea</taxon>
        <taxon>Thermoproteota</taxon>
        <taxon>Thermoprotei</taxon>
        <taxon>Thermoproteales</taxon>
        <taxon>Thermoproteaceae</taxon>
        <taxon>Thermocladium</taxon>
    </lineage>
</organism>
<dbReference type="InterPro" id="IPR003342">
    <property type="entry name" value="ArnT-like_N"/>
</dbReference>
<evidence type="ECO:0000256" key="6">
    <source>
        <dbReference type="ARBA" id="ARBA00022989"/>
    </source>
</evidence>
<feature type="transmembrane region" description="Helical" evidence="8">
    <location>
        <begin position="390"/>
        <end position="409"/>
    </location>
</feature>
<dbReference type="RefSeq" id="WP_188595862.1">
    <property type="nucleotide sequence ID" value="NZ_BMNL01000001.1"/>
</dbReference>
<feature type="transmembrane region" description="Helical" evidence="8">
    <location>
        <begin position="360"/>
        <end position="384"/>
    </location>
</feature>
<evidence type="ECO:0000313" key="10">
    <source>
        <dbReference type="EMBL" id="GGP19807.1"/>
    </source>
</evidence>
<feature type="transmembrane region" description="Helical" evidence="8">
    <location>
        <begin position="259"/>
        <end position="280"/>
    </location>
</feature>
<proteinExistence type="predicted"/>
<feature type="domain" description="ArnT-like N-terminal" evidence="9">
    <location>
        <begin position="151"/>
        <end position="243"/>
    </location>
</feature>
<feature type="transmembrane region" description="Helical" evidence="8">
    <location>
        <begin position="155"/>
        <end position="176"/>
    </location>
</feature>
<dbReference type="GO" id="GO:0006493">
    <property type="term" value="P:protein O-linked glycosylation"/>
    <property type="evidence" value="ECO:0007669"/>
    <property type="project" value="InterPro"/>
</dbReference>
<keyword evidence="2" id="KW-1003">Cell membrane</keyword>
<sequence>MGVRSALTLLPLAAIVALFCLYAYAMQPHMNGYVSDEIWYVSAARNFINEVGLGRDLAGFGVTVSPYPGCAPANASPAVYYGDYGMAWFNKSVPAVYEFASTSPGCTIRFGYYYPDESGILTYINLEHPWFAKYFMVAAMLWLGDRPPYWRVPSIVLSAASLVLTYLAALMLTKNARYASLASALLLMDATFRDEGILAMLDAYVGFFTVLSVYLYLRNKPLSSAVAGGLGIASKYPGAFPVLAMTYAELYGRGARRAAIYLGLALLLYALPQIPIIYLVGGIHNYVTDTIFYLKWFTESRPPGPVASNPFDWLIGTDSFVSDYSPPLYASGLPGAYLVAIALSILMLEPHLRARLFREMNWRELAVPASLLASWLGYWAVYAAGNHTLYSYYTIQFAALVPLTLVLAMQRANERSRAWMIIAAAAGIGYGVGVQWRQLYSIIQYLA</sequence>
<keyword evidence="4 10" id="KW-0808">Transferase</keyword>
<dbReference type="OrthoDB" id="85618at2157"/>
<dbReference type="GO" id="GO:0005886">
    <property type="term" value="C:plasma membrane"/>
    <property type="evidence" value="ECO:0007669"/>
    <property type="project" value="UniProtKB-SubCell"/>
</dbReference>
<dbReference type="GO" id="GO:0000030">
    <property type="term" value="F:mannosyltransferase activity"/>
    <property type="evidence" value="ECO:0007669"/>
    <property type="project" value="InterPro"/>
</dbReference>
<keyword evidence="3" id="KW-0328">Glycosyltransferase</keyword>
<dbReference type="EMBL" id="BMNL01000001">
    <property type="protein sequence ID" value="GGP19807.1"/>
    <property type="molecule type" value="Genomic_DNA"/>
</dbReference>
<evidence type="ECO:0000313" key="11">
    <source>
        <dbReference type="Proteomes" id="UP000610960"/>
    </source>
</evidence>
<evidence type="ECO:0000256" key="1">
    <source>
        <dbReference type="ARBA" id="ARBA00004651"/>
    </source>
</evidence>
<keyword evidence="11" id="KW-1185">Reference proteome</keyword>
<protein>
    <submittedName>
        <fullName evidence="10">Glycosyl transferase</fullName>
    </submittedName>
</protein>
<evidence type="ECO:0000256" key="8">
    <source>
        <dbReference type="SAM" id="Phobius"/>
    </source>
</evidence>